<organism evidence="3 4">
    <name type="scientific">Idiomarina abyssalis</name>
    <dbReference type="NCBI Taxonomy" id="86102"/>
    <lineage>
        <taxon>Bacteria</taxon>
        <taxon>Pseudomonadati</taxon>
        <taxon>Pseudomonadota</taxon>
        <taxon>Gammaproteobacteria</taxon>
        <taxon>Alteromonadales</taxon>
        <taxon>Idiomarinaceae</taxon>
        <taxon>Idiomarina</taxon>
    </lineage>
</organism>
<evidence type="ECO:0000313" key="5">
    <source>
        <dbReference type="Proteomes" id="UP000655994"/>
    </source>
</evidence>
<dbReference type="RefSeq" id="WP_199495019.1">
    <property type="nucleotide sequence ID" value="NZ_JAEMOP010000009.1"/>
</dbReference>
<accession>A0A8I1GF71</accession>
<name>A0A8I1GF71_9GAMM</name>
<evidence type="ECO:0000313" key="4">
    <source>
        <dbReference type="Proteomes" id="UP000621390"/>
    </source>
</evidence>
<evidence type="ECO:0000313" key="3">
    <source>
        <dbReference type="EMBL" id="MBJ7316933.1"/>
    </source>
</evidence>
<comment type="caution">
    <text evidence="3">The sequence shown here is derived from an EMBL/GenBank/DDBJ whole genome shotgun (WGS) entry which is preliminary data.</text>
</comment>
<evidence type="ECO:0000313" key="2">
    <source>
        <dbReference type="EMBL" id="MBJ7267765.1"/>
    </source>
</evidence>
<dbReference type="AlphaFoldDB" id="A0A8I1GF71"/>
<evidence type="ECO:0000256" key="1">
    <source>
        <dbReference type="SAM" id="MobiDB-lite"/>
    </source>
</evidence>
<dbReference type="EMBL" id="JAEMOS010000045">
    <property type="protein sequence ID" value="MBJ7267765.1"/>
    <property type="molecule type" value="Genomic_DNA"/>
</dbReference>
<dbReference type="Proteomes" id="UP000655994">
    <property type="component" value="Unassembled WGS sequence"/>
</dbReference>
<feature type="region of interest" description="Disordered" evidence="1">
    <location>
        <begin position="1"/>
        <end position="21"/>
    </location>
</feature>
<protein>
    <submittedName>
        <fullName evidence="3">Uncharacterized protein</fullName>
    </submittedName>
</protein>
<reference evidence="3 5" key="1">
    <citation type="submission" date="2020-09" db="EMBL/GenBank/DDBJ databases">
        <title>Draft Genomes of Bacterial Isolates from North Pond Shallow Sediments.</title>
        <authorList>
            <person name="Kiel Reese B."/>
            <person name="Mullis M."/>
            <person name="Weisend R.E."/>
        </authorList>
    </citation>
    <scope>NUCLEOTIDE SEQUENCE</scope>
    <source>
        <strain evidence="3">KJE-2</strain>
        <strain evidence="2 5">KJE-3</strain>
    </source>
</reference>
<gene>
    <name evidence="2" type="ORF">JHC10_12550</name>
    <name evidence="3" type="ORF">JHC11_13130</name>
</gene>
<keyword evidence="5" id="KW-1185">Reference proteome</keyword>
<proteinExistence type="predicted"/>
<dbReference type="EMBL" id="JAEMOP010000009">
    <property type="protein sequence ID" value="MBJ7316933.1"/>
    <property type="molecule type" value="Genomic_DNA"/>
</dbReference>
<sequence length="183" mass="20688">MKPEHGPSVSQGNGAPELTLNRTDSLSDRLSMIALKGTSCEYMMPFFYECIMTAVNPDFKCRVDFYKPFKLIECGRICVFCDDMSEAMNSYLATNLEKGLNAFIFILPGGHIQRSGFAARFQHKYQTATAPGIEVFEDWALTKIGEATGFDPNKSELLFYELVDMHNDMALRQGRPHSELIDY</sequence>
<dbReference type="Proteomes" id="UP000621390">
    <property type="component" value="Unassembled WGS sequence"/>
</dbReference>